<gene>
    <name evidence="3" type="ORF">Ga0123461_1243</name>
</gene>
<organism evidence="3 4">
    <name type="scientific">Mariprofundus aestuarium</name>
    <dbReference type="NCBI Taxonomy" id="1921086"/>
    <lineage>
        <taxon>Bacteria</taxon>
        <taxon>Pseudomonadati</taxon>
        <taxon>Pseudomonadota</taxon>
        <taxon>Candidatius Mariprofundia</taxon>
        <taxon>Mariprofundales</taxon>
        <taxon>Mariprofundaceae</taxon>
        <taxon>Mariprofundus</taxon>
    </lineage>
</organism>
<dbReference type="NCBIfam" id="TIGR00696">
    <property type="entry name" value="wecG_tagA_cpsF"/>
    <property type="match status" value="1"/>
</dbReference>
<proteinExistence type="predicted"/>
<dbReference type="PANTHER" id="PTHR34136">
    <property type="match status" value="1"/>
</dbReference>
<reference evidence="3 4" key="1">
    <citation type="submission" date="2016-12" db="EMBL/GenBank/DDBJ databases">
        <title>Isolation and genomic insights into novel planktonic Zetaproteobacteria from stratified waters of the Chesapeake Bay.</title>
        <authorList>
            <person name="McAllister S.M."/>
            <person name="Kato S."/>
            <person name="Chan C.S."/>
            <person name="Chiu B.K."/>
            <person name="Field E.K."/>
        </authorList>
    </citation>
    <scope>NUCLEOTIDE SEQUENCE [LARGE SCALE GENOMIC DNA]</scope>
    <source>
        <strain evidence="3 4">CP-5</strain>
    </source>
</reference>
<keyword evidence="4" id="KW-1185">Reference proteome</keyword>
<dbReference type="AlphaFoldDB" id="A0A2K8KY39"/>
<dbReference type="Pfam" id="PF03808">
    <property type="entry name" value="Glyco_tran_WecG"/>
    <property type="match status" value="1"/>
</dbReference>
<evidence type="ECO:0000313" key="4">
    <source>
        <dbReference type="Proteomes" id="UP000231701"/>
    </source>
</evidence>
<sequence>MNTESILGYPIIQDNSASCIGLLRQWVLKGKKGKYLACANPHSLAVAESDLDFHEALIHADILVPDGSGIILASRMLGGGIRERITGSDIFYGLSSEMNKLEGRSCFFLGSTEESLGKISDKFQKQYPHVRLEGTYSPPYKSAFDDVDNEQMIAAVNATSPDILWVGMSAPKQEKWIFENRARLNASVIVAIGAVFDFYIGNVKRSHPVFQKIGLEWLPRLLQEPKRLWRRTFISAPRFLIAVVKQCISRNY</sequence>
<protein>
    <submittedName>
        <fullName evidence="3">N-acetylglucosaminyldiphosphoundecaprenol N-acetyl-beta-D-mannosaminyltransferase</fullName>
        <ecNumber evidence="3">2.4.1.187</ecNumber>
    </submittedName>
</protein>
<dbReference type="RefSeq" id="WP_100277530.1">
    <property type="nucleotide sequence ID" value="NZ_CP018799.1"/>
</dbReference>
<dbReference type="GO" id="GO:0047244">
    <property type="term" value="F:N-acetylglucosaminyldiphosphoundecaprenol N-acetyl-beta-D-mannosaminyltransferase activity"/>
    <property type="evidence" value="ECO:0007669"/>
    <property type="project" value="UniProtKB-EC"/>
</dbReference>
<keyword evidence="1 3" id="KW-0328">Glycosyltransferase</keyword>
<dbReference type="InterPro" id="IPR004629">
    <property type="entry name" value="WecG_TagA_CpsF"/>
</dbReference>
<dbReference type="EC" id="2.4.1.187" evidence="3"/>
<accession>A0A2K8KY39</accession>
<dbReference type="Proteomes" id="UP000231701">
    <property type="component" value="Chromosome"/>
</dbReference>
<name>A0A2K8KY39_MARES</name>
<dbReference type="PANTHER" id="PTHR34136:SF1">
    <property type="entry name" value="UDP-N-ACETYL-D-MANNOSAMINURONIC ACID TRANSFERASE"/>
    <property type="match status" value="1"/>
</dbReference>
<dbReference type="KEGG" id="maes:Ga0123461_1243"/>
<dbReference type="OrthoDB" id="9808602at2"/>
<evidence type="ECO:0000313" key="3">
    <source>
        <dbReference type="EMBL" id="ATX79662.1"/>
    </source>
</evidence>
<evidence type="ECO:0000256" key="2">
    <source>
        <dbReference type="ARBA" id="ARBA00022679"/>
    </source>
</evidence>
<dbReference type="EMBL" id="CP018799">
    <property type="protein sequence ID" value="ATX79662.1"/>
    <property type="molecule type" value="Genomic_DNA"/>
</dbReference>
<keyword evidence="2 3" id="KW-0808">Transferase</keyword>
<dbReference type="CDD" id="cd06533">
    <property type="entry name" value="Glyco_transf_WecG_TagA"/>
    <property type="match status" value="1"/>
</dbReference>
<evidence type="ECO:0000256" key="1">
    <source>
        <dbReference type="ARBA" id="ARBA00022676"/>
    </source>
</evidence>